<dbReference type="Proteomes" id="UP000004946">
    <property type="component" value="Chromosome"/>
</dbReference>
<evidence type="ECO:0000313" key="3">
    <source>
        <dbReference type="Proteomes" id="UP000004946"/>
    </source>
</evidence>
<comment type="similarity">
    <text evidence="1">Belongs to the ROK (NagC/XylR) family.</text>
</comment>
<dbReference type="Gene3D" id="3.30.420.40">
    <property type="match status" value="2"/>
</dbReference>
<gene>
    <name evidence="2" type="ORF">HMPREF0620_0617</name>
</gene>
<dbReference type="Pfam" id="PF00480">
    <property type="entry name" value="ROK"/>
    <property type="match status" value="1"/>
</dbReference>
<accession>E6K1D1</accession>
<protein>
    <submittedName>
        <fullName evidence="2">ROK family protein</fullName>
    </submittedName>
</protein>
<dbReference type="eggNOG" id="COG1940">
    <property type="taxonomic scope" value="Bacteria"/>
</dbReference>
<dbReference type="HOGENOM" id="CLU_065347_0_0_11"/>
<dbReference type="PANTHER" id="PTHR18964">
    <property type="entry name" value="ROK (REPRESSOR, ORF, KINASE) FAMILY"/>
    <property type="match status" value="1"/>
</dbReference>
<dbReference type="InterPro" id="IPR043129">
    <property type="entry name" value="ATPase_NBD"/>
</dbReference>
<dbReference type="InterPro" id="IPR000600">
    <property type="entry name" value="ROK"/>
</dbReference>
<comment type="caution">
    <text evidence="2">The sequence shown here is derived from an EMBL/GenBank/DDBJ whole genome shotgun (WGS) entry which is preliminary data.</text>
</comment>
<dbReference type="AlphaFoldDB" id="E6K1D1"/>
<proteinExistence type="inferred from homology"/>
<keyword evidence="3" id="KW-1185">Reference proteome</keyword>
<name>E6K1D1_PARDN</name>
<dbReference type="SUPFAM" id="SSF53067">
    <property type="entry name" value="Actin-like ATPase domain"/>
    <property type="match status" value="1"/>
</dbReference>
<organism evidence="2 3">
    <name type="scientific">Parascardovia denticolens DSM 10105 = JCM 12538</name>
    <dbReference type="NCBI Taxonomy" id="864564"/>
    <lineage>
        <taxon>Bacteria</taxon>
        <taxon>Bacillati</taxon>
        <taxon>Actinomycetota</taxon>
        <taxon>Actinomycetes</taxon>
        <taxon>Bifidobacteriales</taxon>
        <taxon>Bifidobacteriaceae</taxon>
        <taxon>Parascardovia</taxon>
    </lineage>
</organism>
<dbReference type="EMBL" id="AEON01000001">
    <property type="protein sequence ID" value="EFT83612.1"/>
    <property type="molecule type" value="Genomic_DNA"/>
</dbReference>
<sequence>MVDIELKAIDGYITGIDNSILYHAAVSSESFHDKPNHIDLTLNLIDELKSWASDHQIPCKGLSLIVPGSVKKNGVVSTASELSWMNVSLGDILRVKYQDPIFIINNANAFAMGESMKHQSSESNRKVLVGLVIREFGVGTGLIVNNQMINGVHGSAGEIGFSLTNLNSFDSYYTLSGDLETRLRDEFVQANDNKERAYDTIISLISMAIANICVLLDPDTVFFDIAPNIKAYIDLEKVHEKLVGRIPYPPNLVEDTASQESRAIGASALVTAKVRTTLF</sequence>
<reference evidence="2 3" key="1">
    <citation type="submission" date="2010-12" db="EMBL/GenBank/DDBJ databases">
        <authorList>
            <person name="Muzny D."/>
            <person name="Qin X."/>
            <person name="Buhay C."/>
            <person name="Dugan-Rocha S."/>
            <person name="Ding Y."/>
            <person name="Chen G."/>
            <person name="Hawes A."/>
            <person name="Holder M."/>
            <person name="Jhangiani S."/>
            <person name="Johnson A."/>
            <person name="Khan Z."/>
            <person name="Li Z."/>
            <person name="Liu W."/>
            <person name="Liu X."/>
            <person name="Perez L."/>
            <person name="Shen H."/>
            <person name="Wang Q."/>
            <person name="Watt J."/>
            <person name="Xi L."/>
            <person name="Xin Y."/>
            <person name="Zhou J."/>
            <person name="Deng J."/>
            <person name="Jiang H."/>
            <person name="Liu Y."/>
            <person name="Qu J."/>
            <person name="Song X.-Z."/>
            <person name="Zhang L."/>
            <person name="Villasana D."/>
            <person name="Johnson A."/>
            <person name="Liu J."/>
            <person name="Liyanage D."/>
            <person name="Lorensuhewa L."/>
            <person name="Robinson T."/>
            <person name="Song A."/>
            <person name="Song B.-B."/>
            <person name="Dinh H."/>
            <person name="Thornton R."/>
            <person name="Coyle M."/>
            <person name="Francisco L."/>
            <person name="Jackson L."/>
            <person name="Javaid M."/>
            <person name="Korchina V."/>
            <person name="Kovar C."/>
            <person name="Mata R."/>
            <person name="Mathew T."/>
            <person name="Ngo R."/>
            <person name="Nguyen L."/>
            <person name="Nguyen N."/>
            <person name="Okwuonu G."/>
            <person name="Ongeri F."/>
            <person name="Pham C."/>
            <person name="Simmons D."/>
            <person name="Wilczek-Boney K."/>
            <person name="Hale W."/>
            <person name="Jakkamsetti A."/>
            <person name="Pham P."/>
            <person name="Ruth R."/>
            <person name="San Lucas F."/>
            <person name="Warren J."/>
            <person name="Zhang J."/>
            <person name="Zhao Z."/>
            <person name="Zhou C."/>
            <person name="Zhu D."/>
            <person name="Lee S."/>
            <person name="Bess C."/>
            <person name="Blankenburg K."/>
            <person name="Forbes L."/>
            <person name="Fu Q."/>
            <person name="Gubbala S."/>
            <person name="Hirani K."/>
            <person name="Jayaseelan J.C."/>
            <person name="Lara F."/>
            <person name="Munidasa M."/>
            <person name="Palculict T."/>
            <person name="Patil S."/>
            <person name="Pu L.-L."/>
            <person name="Saada N."/>
            <person name="Tang L."/>
            <person name="Weissenberger G."/>
            <person name="Zhu Y."/>
            <person name="Hemphill L."/>
            <person name="Shang Y."/>
            <person name="Youmans B."/>
            <person name="Ayvaz T."/>
            <person name="Ross M."/>
            <person name="Santibanez J."/>
            <person name="Aqrawi P."/>
            <person name="Gross S."/>
            <person name="Joshi V."/>
            <person name="Fowler G."/>
            <person name="Nazareth L."/>
            <person name="Reid J."/>
            <person name="Worley K."/>
            <person name="Petrosino J."/>
            <person name="Highlander S."/>
            <person name="Gibbs R."/>
        </authorList>
    </citation>
    <scope>NUCLEOTIDE SEQUENCE [LARGE SCALE GENOMIC DNA]</scope>
    <source>
        <strain evidence="2 3">DSM 10105</strain>
    </source>
</reference>
<dbReference type="PANTHER" id="PTHR18964:SF110">
    <property type="entry name" value="TRANSCRIPTIONAL REGULATOR, XYLR-RELATED"/>
    <property type="match status" value="1"/>
</dbReference>
<evidence type="ECO:0000256" key="1">
    <source>
        <dbReference type="ARBA" id="ARBA00006479"/>
    </source>
</evidence>
<evidence type="ECO:0000313" key="2">
    <source>
        <dbReference type="EMBL" id="EFT83612.1"/>
    </source>
</evidence>